<dbReference type="Proteomes" id="UP000292082">
    <property type="component" value="Unassembled WGS sequence"/>
</dbReference>
<feature type="compositionally biased region" description="Pro residues" evidence="1">
    <location>
        <begin position="59"/>
        <end position="68"/>
    </location>
</feature>
<evidence type="ECO:0000313" key="3">
    <source>
        <dbReference type="Proteomes" id="UP000292082"/>
    </source>
</evidence>
<feature type="region of interest" description="Disordered" evidence="1">
    <location>
        <begin position="163"/>
        <end position="189"/>
    </location>
</feature>
<gene>
    <name evidence="2" type="ORF">BD310DRAFT_928022</name>
</gene>
<sequence>MADANAIHGLTSSLTSQTMSSQGSPEQQHAHIQHQHAQHPQHITNGDLQTHAGLQMSMAPPPPPPQQPPVDDANPEQPVKRKPGRPKGSGKKPIDPNAPPKVKRPVGRPRKDGLPAGSVGPRRPSRPRKRPPGTFASGSQPTSGAYSYGTPFAADPAWGSASAPPMGIRTGRPPVFPIDPSLDGDDWGDMSRVRPDRFLHALVSALDAPNPVSGAGPSVEEAFKSHLVSLAPNSKNSAPTIPSLYSILKTFWLPSSPVYFSLTASASTARTPSEHRFLYWDPQPLVFNGISCPVCSAPLINRGRISSGPIKVYDLGKPFFVIGCEYVCMSPVCLAAVGPQGRKFASTDASILRALPIKLKDEFPALLLQGSPDLGTGPEIWSWHGMGVSTALWNMVRASLRAGLRKEAILEIIRAIQHGTPDFDYASFKHEEEEGDQGDEGDEEEENHDAQQVEGDLADKDVTKSTEEYQEAWNANSGVTDPNGAPPHAQAIPQEPPQAGPSNAQEHAATNGHQQSASATQQAQPQQPAPAPPPYYAYAPPTGPYQPYPYPYWSQAPEQQPPASMKRTFSIIADGTPEPGMTEPMHKRVRHCCKCGSNECKGKGGRAFCNNPCQDCGKLECKGRNSKRPDRTCADAWP</sequence>
<feature type="region of interest" description="Disordered" evidence="1">
    <location>
        <begin position="1"/>
        <end position="148"/>
    </location>
</feature>
<feature type="compositionally biased region" description="Pro residues" evidence="1">
    <location>
        <begin position="527"/>
        <end position="540"/>
    </location>
</feature>
<feature type="region of interest" description="Disordered" evidence="1">
    <location>
        <begin position="430"/>
        <end position="459"/>
    </location>
</feature>
<feature type="region of interest" description="Disordered" evidence="1">
    <location>
        <begin position="475"/>
        <end position="540"/>
    </location>
</feature>
<accession>A0A4Q9PTX5</accession>
<keyword evidence="3" id="KW-1185">Reference proteome</keyword>
<reference evidence="2 3" key="1">
    <citation type="submission" date="2019-01" db="EMBL/GenBank/DDBJ databases">
        <title>Draft genome sequences of three monokaryotic isolates of the white-rot basidiomycete fungus Dichomitus squalens.</title>
        <authorList>
            <consortium name="DOE Joint Genome Institute"/>
            <person name="Lopez S.C."/>
            <person name="Andreopoulos B."/>
            <person name="Pangilinan J."/>
            <person name="Lipzen A."/>
            <person name="Riley R."/>
            <person name="Ahrendt S."/>
            <person name="Ng V."/>
            <person name="Barry K."/>
            <person name="Daum C."/>
            <person name="Grigoriev I.V."/>
            <person name="Hilden K.S."/>
            <person name="Makela M.R."/>
            <person name="de Vries R.P."/>
        </authorList>
    </citation>
    <scope>NUCLEOTIDE SEQUENCE [LARGE SCALE GENOMIC DNA]</scope>
    <source>
        <strain evidence="2 3">CBS 464.89</strain>
    </source>
</reference>
<feature type="compositionally biased region" description="Acidic residues" evidence="1">
    <location>
        <begin position="433"/>
        <end position="447"/>
    </location>
</feature>
<proteinExistence type="predicted"/>
<feature type="compositionally biased region" description="Polar residues" evidence="1">
    <location>
        <begin position="136"/>
        <end position="145"/>
    </location>
</feature>
<name>A0A4Q9PTX5_9APHY</name>
<evidence type="ECO:0000313" key="2">
    <source>
        <dbReference type="EMBL" id="TBU57967.1"/>
    </source>
</evidence>
<feature type="compositionally biased region" description="Low complexity" evidence="1">
    <location>
        <begin position="9"/>
        <end position="24"/>
    </location>
</feature>
<feature type="compositionally biased region" description="Low complexity" evidence="1">
    <location>
        <begin position="514"/>
        <end position="526"/>
    </location>
</feature>
<dbReference type="STRING" id="114155.A0A4Q9PTX5"/>
<dbReference type="AlphaFoldDB" id="A0A4Q9PTX5"/>
<protein>
    <submittedName>
        <fullName evidence="2">Uncharacterized protein</fullName>
    </submittedName>
</protein>
<feature type="compositionally biased region" description="Basic residues" evidence="1">
    <location>
        <begin position="80"/>
        <end position="90"/>
    </location>
</feature>
<dbReference type="EMBL" id="ML145130">
    <property type="protein sequence ID" value="TBU57967.1"/>
    <property type="molecule type" value="Genomic_DNA"/>
</dbReference>
<organism evidence="2 3">
    <name type="scientific">Dichomitus squalens</name>
    <dbReference type="NCBI Taxonomy" id="114155"/>
    <lineage>
        <taxon>Eukaryota</taxon>
        <taxon>Fungi</taxon>
        <taxon>Dikarya</taxon>
        <taxon>Basidiomycota</taxon>
        <taxon>Agaricomycotina</taxon>
        <taxon>Agaricomycetes</taxon>
        <taxon>Polyporales</taxon>
        <taxon>Polyporaceae</taxon>
        <taxon>Dichomitus</taxon>
    </lineage>
</organism>
<evidence type="ECO:0000256" key="1">
    <source>
        <dbReference type="SAM" id="MobiDB-lite"/>
    </source>
</evidence>